<evidence type="ECO:0000256" key="5">
    <source>
        <dbReference type="ARBA" id="ARBA00022857"/>
    </source>
</evidence>
<accession>A0A846U094</accession>
<dbReference type="AlphaFoldDB" id="A0A846U094"/>
<evidence type="ECO:0000256" key="9">
    <source>
        <dbReference type="RuleBase" id="RU004474"/>
    </source>
</evidence>
<dbReference type="InterPro" id="IPR001796">
    <property type="entry name" value="DHFR_dom"/>
</dbReference>
<evidence type="ECO:0000256" key="6">
    <source>
        <dbReference type="ARBA" id="ARBA00023002"/>
    </source>
</evidence>
<dbReference type="PANTHER" id="PTHR48069">
    <property type="entry name" value="DIHYDROFOLATE REDUCTASE"/>
    <property type="match status" value="1"/>
</dbReference>
<comment type="catalytic activity">
    <reaction evidence="8">
        <text>(6S)-5,6,7,8-tetrahydrofolate + NADP(+) = 7,8-dihydrofolate + NADPH + H(+)</text>
        <dbReference type="Rhea" id="RHEA:15009"/>
        <dbReference type="ChEBI" id="CHEBI:15378"/>
        <dbReference type="ChEBI" id="CHEBI:57451"/>
        <dbReference type="ChEBI" id="CHEBI:57453"/>
        <dbReference type="ChEBI" id="CHEBI:57783"/>
        <dbReference type="ChEBI" id="CHEBI:58349"/>
        <dbReference type="EC" id="1.5.1.3"/>
    </reaction>
</comment>
<comment type="similarity">
    <text evidence="2 8 9">Belongs to the dihydrofolate reductase family.</text>
</comment>
<name>A0A846U094_9BACI</name>
<dbReference type="Proteomes" id="UP000587942">
    <property type="component" value="Unassembled WGS sequence"/>
</dbReference>
<dbReference type="GO" id="GO:0004146">
    <property type="term" value="F:dihydrofolate reductase activity"/>
    <property type="evidence" value="ECO:0007669"/>
    <property type="project" value="UniProtKB-EC"/>
</dbReference>
<dbReference type="Gene3D" id="3.40.430.10">
    <property type="entry name" value="Dihydrofolate Reductase, subunit A"/>
    <property type="match status" value="1"/>
</dbReference>
<evidence type="ECO:0000256" key="1">
    <source>
        <dbReference type="ARBA" id="ARBA00004903"/>
    </source>
</evidence>
<gene>
    <name evidence="11" type="ORF">GWK17_21840</name>
</gene>
<evidence type="ECO:0000256" key="7">
    <source>
        <dbReference type="ARBA" id="ARBA00025067"/>
    </source>
</evidence>
<dbReference type="RefSeq" id="WP_167834436.1">
    <property type="nucleotide sequence ID" value="NZ_JAAVUM010000026.1"/>
</dbReference>
<dbReference type="GO" id="GO:0006730">
    <property type="term" value="P:one-carbon metabolic process"/>
    <property type="evidence" value="ECO:0007669"/>
    <property type="project" value="UniProtKB-KW"/>
</dbReference>
<keyword evidence="4 8" id="KW-0554">One-carbon metabolism</keyword>
<dbReference type="PRINTS" id="PR00070">
    <property type="entry name" value="DHFR"/>
</dbReference>
<dbReference type="EMBL" id="JAAVUM010000026">
    <property type="protein sequence ID" value="NKE08081.1"/>
    <property type="molecule type" value="Genomic_DNA"/>
</dbReference>
<dbReference type="InterPro" id="IPR024072">
    <property type="entry name" value="DHFR-like_dom_sf"/>
</dbReference>
<dbReference type="Pfam" id="PF00186">
    <property type="entry name" value="DHFR_1"/>
    <property type="match status" value="1"/>
</dbReference>
<keyword evidence="6 8" id="KW-0560">Oxidoreductase</keyword>
<evidence type="ECO:0000256" key="3">
    <source>
        <dbReference type="ARBA" id="ARBA00012856"/>
    </source>
</evidence>
<proteinExistence type="inferred from homology"/>
<evidence type="ECO:0000313" key="11">
    <source>
        <dbReference type="EMBL" id="NKE08081.1"/>
    </source>
</evidence>
<organism evidence="11 12">
    <name type="scientific">Mesobacillus selenatarsenatis</name>
    <dbReference type="NCBI Taxonomy" id="388741"/>
    <lineage>
        <taxon>Bacteria</taxon>
        <taxon>Bacillati</taxon>
        <taxon>Bacillota</taxon>
        <taxon>Bacilli</taxon>
        <taxon>Bacillales</taxon>
        <taxon>Bacillaceae</taxon>
        <taxon>Mesobacillus</taxon>
    </lineage>
</organism>
<dbReference type="UniPathway" id="UPA00077">
    <property type="reaction ID" value="UER00158"/>
</dbReference>
<protein>
    <recommendedName>
        <fullName evidence="3 8">Dihydrofolate reductase</fullName>
        <ecNumber evidence="3 8">1.5.1.3</ecNumber>
    </recommendedName>
</protein>
<reference evidence="11 12" key="1">
    <citation type="submission" date="2020-03" db="EMBL/GenBank/DDBJ databases">
        <authorList>
            <person name="Sun Q."/>
        </authorList>
    </citation>
    <scope>NUCLEOTIDE SEQUENCE [LARGE SCALE GENOMIC DNA]</scope>
    <source>
        <strain evidence="11 12">KACC 21451</strain>
    </source>
</reference>
<dbReference type="FunFam" id="3.40.430.10:FF:000001">
    <property type="entry name" value="Dihydrofolate reductase"/>
    <property type="match status" value="1"/>
</dbReference>
<dbReference type="PROSITE" id="PS51330">
    <property type="entry name" value="DHFR_2"/>
    <property type="match status" value="1"/>
</dbReference>
<sequence>MISLIWAMDENRVIGYHNQLPWRLPEDLKFFKRMTLGHPIAMGRKTYESIGKPLPGRENIVISRDENYDPEGCTVMHSIDDLLAFATENKSEEVFVIGGSEIFKEVLPHADKLYLTMIHHQFEGDTFFPVFDIDKWELETRENGMKDEKNPYDYEFLIYKRK</sequence>
<dbReference type="GO" id="GO:0005829">
    <property type="term" value="C:cytosol"/>
    <property type="evidence" value="ECO:0007669"/>
    <property type="project" value="TreeGrafter"/>
</dbReference>
<dbReference type="InterPro" id="IPR012259">
    <property type="entry name" value="DHFR"/>
</dbReference>
<comment type="pathway">
    <text evidence="1 8">Cofactor biosynthesis; tetrahydrofolate biosynthesis; 5,6,7,8-tetrahydrofolate from 7,8-dihydrofolate: step 1/1.</text>
</comment>
<evidence type="ECO:0000313" key="12">
    <source>
        <dbReference type="Proteomes" id="UP000587942"/>
    </source>
</evidence>
<dbReference type="SUPFAM" id="SSF53597">
    <property type="entry name" value="Dihydrofolate reductase-like"/>
    <property type="match status" value="1"/>
</dbReference>
<feature type="domain" description="DHFR" evidence="10">
    <location>
        <begin position="1"/>
        <end position="161"/>
    </location>
</feature>
<evidence type="ECO:0000259" key="10">
    <source>
        <dbReference type="PROSITE" id="PS51330"/>
    </source>
</evidence>
<dbReference type="PIRSF" id="PIRSF000194">
    <property type="entry name" value="DHFR"/>
    <property type="match status" value="1"/>
</dbReference>
<keyword evidence="5 8" id="KW-0521">NADP</keyword>
<evidence type="ECO:0000256" key="4">
    <source>
        <dbReference type="ARBA" id="ARBA00022563"/>
    </source>
</evidence>
<dbReference type="GO" id="GO:0070401">
    <property type="term" value="F:NADP+ binding"/>
    <property type="evidence" value="ECO:0007669"/>
    <property type="project" value="UniProtKB-ARBA"/>
</dbReference>
<evidence type="ECO:0000256" key="2">
    <source>
        <dbReference type="ARBA" id="ARBA00009539"/>
    </source>
</evidence>
<dbReference type="EC" id="1.5.1.3" evidence="3 8"/>
<dbReference type="GO" id="GO:0046655">
    <property type="term" value="P:folic acid metabolic process"/>
    <property type="evidence" value="ECO:0007669"/>
    <property type="project" value="TreeGrafter"/>
</dbReference>
<dbReference type="PROSITE" id="PS00075">
    <property type="entry name" value="DHFR_1"/>
    <property type="match status" value="1"/>
</dbReference>
<dbReference type="CDD" id="cd00209">
    <property type="entry name" value="DHFR"/>
    <property type="match status" value="1"/>
</dbReference>
<dbReference type="GO" id="GO:0046452">
    <property type="term" value="P:dihydrofolate metabolic process"/>
    <property type="evidence" value="ECO:0007669"/>
    <property type="project" value="TreeGrafter"/>
</dbReference>
<dbReference type="PANTHER" id="PTHR48069:SF3">
    <property type="entry name" value="DIHYDROFOLATE REDUCTASE"/>
    <property type="match status" value="1"/>
</dbReference>
<evidence type="ECO:0000256" key="8">
    <source>
        <dbReference type="PIRNR" id="PIRNR000194"/>
    </source>
</evidence>
<comment type="caution">
    <text evidence="11">The sequence shown here is derived from an EMBL/GenBank/DDBJ whole genome shotgun (WGS) entry which is preliminary data.</text>
</comment>
<dbReference type="GO" id="GO:0046654">
    <property type="term" value="P:tetrahydrofolate biosynthetic process"/>
    <property type="evidence" value="ECO:0007669"/>
    <property type="project" value="UniProtKB-UniPathway"/>
</dbReference>
<dbReference type="InterPro" id="IPR017925">
    <property type="entry name" value="DHFR_CS"/>
</dbReference>
<comment type="function">
    <text evidence="7 8">Key enzyme in folate metabolism. Catalyzes an essential reaction for de novo glycine and purine synthesis, and for DNA precursor synthesis.</text>
</comment>